<dbReference type="Gene3D" id="3.40.50.2300">
    <property type="match status" value="1"/>
</dbReference>
<name>A0ABN4I3G6_9BURK</name>
<keyword evidence="1 2" id="KW-0597">Phosphoprotein</keyword>
<accession>A0ABN4I3G6</accession>
<keyword evidence="3" id="KW-0175">Coiled coil</keyword>
<feature type="domain" description="PAS" evidence="5">
    <location>
        <begin position="160"/>
        <end position="196"/>
    </location>
</feature>
<dbReference type="PROSITE" id="PS50112">
    <property type="entry name" value="PAS"/>
    <property type="match status" value="1"/>
</dbReference>
<dbReference type="EMBL" id="CP011409">
    <property type="protein sequence ID" value="AKZ65469.1"/>
    <property type="molecule type" value="Genomic_DNA"/>
</dbReference>
<dbReference type="InterPro" id="IPR001789">
    <property type="entry name" value="Sig_transdc_resp-reg_receiver"/>
</dbReference>
<evidence type="ECO:0000256" key="3">
    <source>
        <dbReference type="SAM" id="Coils"/>
    </source>
</evidence>
<keyword evidence="7" id="KW-1185">Reference proteome</keyword>
<evidence type="ECO:0000256" key="2">
    <source>
        <dbReference type="PROSITE-ProRule" id="PRU00169"/>
    </source>
</evidence>
<dbReference type="PROSITE" id="PS50110">
    <property type="entry name" value="RESPONSE_REGULATORY"/>
    <property type="match status" value="1"/>
</dbReference>
<evidence type="ECO:0000313" key="6">
    <source>
        <dbReference type="EMBL" id="AKZ65469.1"/>
    </source>
</evidence>
<dbReference type="InterPro" id="IPR000014">
    <property type="entry name" value="PAS"/>
</dbReference>
<evidence type="ECO:0000259" key="4">
    <source>
        <dbReference type="PROSITE" id="PS50110"/>
    </source>
</evidence>
<evidence type="ECO:0000259" key="5">
    <source>
        <dbReference type="PROSITE" id="PS50112"/>
    </source>
</evidence>
<dbReference type="Gene3D" id="3.30.450.20">
    <property type="entry name" value="PAS domain"/>
    <property type="match status" value="1"/>
</dbReference>
<dbReference type="Proteomes" id="UP000063429">
    <property type="component" value="Chromosome"/>
</dbReference>
<gene>
    <name evidence="6" type="ORF">F506_17555</name>
</gene>
<dbReference type="InterPro" id="IPR050595">
    <property type="entry name" value="Bact_response_regulator"/>
</dbReference>
<dbReference type="CDD" id="cd17569">
    <property type="entry name" value="REC_HupR-like"/>
    <property type="match status" value="1"/>
</dbReference>
<dbReference type="PANTHER" id="PTHR44591:SF19">
    <property type="entry name" value="TWO-COMPONENT RESPONSE REGULATOR-RELATED"/>
    <property type="match status" value="1"/>
</dbReference>
<evidence type="ECO:0000313" key="7">
    <source>
        <dbReference type="Proteomes" id="UP000063429"/>
    </source>
</evidence>
<evidence type="ECO:0000256" key="1">
    <source>
        <dbReference type="ARBA" id="ARBA00022553"/>
    </source>
</evidence>
<dbReference type="InterPro" id="IPR011006">
    <property type="entry name" value="CheY-like_superfamily"/>
</dbReference>
<dbReference type="Pfam" id="PF00072">
    <property type="entry name" value="Response_reg"/>
    <property type="match status" value="1"/>
</dbReference>
<feature type="modified residue" description="4-aspartylphosphate" evidence="2">
    <location>
        <position position="47"/>
    </location>
</feature>
<dbReference type="Pfam" id="PF13188">
    <property type="entry name" value="PAS_8"/>
    <property type="match status" value="1"/>
</dbReference>
<proteinExistence type="predicted"/>
<sequence length="257" mass="28968">MVDDEINILSALKRLLRQDKYDIVTANNGQEALEALKNGPVDVIVTDQRMPGMTGVEFLRLAKESYPDTVRIVLSGYTELQSVTDAVNEGAVYKFLTKPWDDGQLRGHVAEAFRRKEMADENLRLQQQLQLANLALEDTNKELDRLLKVQEERIETDEVSLRVIHEILEHLPTPILGMDDEKNIVFVNAAAQSLFGETMLLLGMKMEAATPALLPAWELNSEEVAINGRVYKVLTHPMGRNSRSRGKLMTLIKLTDD</sequence>
<feature type="coiled-coil region" evidence="3">
    <location>
        <begin position="115"/>
        <end position="153"/>
    </location>
</feature>
<organism evidence="6 7">
    <name type="scientific">Herbaspirillum hiltneri N3</name>
    <dbReference type="NCBI Taxonomy" id="1262470"/>
    <lineage>
        <taxon>Bacteria</taxon>
        <taxon>Pseudomonadati</taxon>
        <taxon>Pseudomonadota</taxon>
        <taxon>Betaproteobacteria</taxon>
        <taxon>Burkholderiales</taxon>
        <taxon>Oxalobacteraceae</taxon>
        <taxon>Herbaspirillum</taxon>
    </lineage>
</organism>
<dbReference type="PANTHER" id="PTHR44591">
    <property type="entry name" value="STRESS RESPONSE REGULATOR PROTEIN 1"/>
    <property type="match status" value="1"/>
</dbReference>
<feature type="domain" description="Response regulatory" evidence="4">
    <location>
        <begin position="1"/>
        <end position="113"/>
    </location>
</feature>
<dbReference type="SMART" id="SM00448">
    <property type="entry name" value="REC"/>
    <property type="match status" value="1"/>
</dbReference>
<reference evidence="7" key="1">
    <citation type="journal article" date="2015" name="Genome Announc.">
        <title>Complete Genome Sequence of Herbaspirillum hiltneri N3 (DSM 17495), Isolated from Surface-Sterilized Wheat Roots.</title>
        <authorList>
            <person name="Guizelini D."/>
            <person name="Saizaki P.M."/>
            <person name="Coimbra N.A."/>
            <person name="Weiss V.A."/>
            <person name="Faoro H."/>
            <person name="Sfeir M.Z."/>
            <person name="Baura V.A."/>
            <person name="Monteiro R.A."/>
            <person name="Chubatsu L.S."/>
            <person name="Souza E.M."/>
            <person name="Cruz L.M."/>
            <person name="Pedrosa F.O."/>
            <person name="Raittz R.T."/>
            <person name="Marchaukoski J.N."/>
            <person name="Steffens M.B."/>
        </authorList>
    </citation>
    <scope>NUCLEOTIDE SEQUENCE [LARGE SCALE GENOMIC DNA]</scope>
    <source>
        <strain evidence="7">N3</strain>
    </source>
</reference>
<dbReference type="SUPFAM" id="SSF52172">
    <property type="entry name" value="CheY-like"/>
    <property type="match status" value="1"/>
</dbReference>
<protein>
    <submittedName>
        <fullName evidence="6">Diguanylate cyclase</fullName>
    </submittedName>
</protein>